<sequence length="571" mass="64699">MSVTRSCYVDTALHIIKGAACIAFSIPTGGSTKSIENLPLHKGCICLKCNSLNDNEWEVFKSLVQQKISENAKFRVLKLPRSLAEAVYGHSIYDSFPVKQNIKTLRLVILDEWTINASINPILKSTGMVGKIAFDIPSFNKSESLLKIKFEISPSHDLQVEFPVEEEIHSIDHCPHLRSVLPPSGADDIPDCSITPWTTDNNIDYDKIIREFGCKKITKQLLDRIQSLIGKNKIHPLLSRGIFFSHKDLDVLLDKYEKGEKFYIYTGRGPSSESLHLGHLIPFIFTKWLQDAFGVCVVIMLSDDEKFLFKDELQLDKVREMGRENAKDIIACGFDINSTFIFSNVEYINYLYPTVLQMQKKLPFNQVKGLFGFNNSDNVGKIAYPATQGSSAFSDSFPTLFKSKTPCLIPQGIDQDPFFRMTRDIAPRLGFIKPAVIHSKFIPSLQGSYGKMSSSEPQHTIFITDPPEAVRHKINKYAFSGGGDTAELQRLYGANLEVDVPYQYLRILMEDDQELERIGNDYKSGKMQTSEVKKILSDLISKIFAEHKARRNAITEDVVDKFMDPHYPRRI</sequence>
<evidence type="ECO:0000256" key="2">
    <source>
        <dbReference type="ARBA" id="ARBA00013161"/>
    </source>
</evidence>
<organism evidence="12 13">
    <name type="scientific">Babesia microti (strain RI)</name>
    <dbReference type="NCBI Taxonomy" id="1133968"/>
    <lineage>
        <taxon>Eukaryota</taxon>
        <taxon>Sar</taxon>
        <taxon>Alveolata</taxon>
        <taxon>Apicomplexa</taxon>
        <taxon>Aconoidasida</taxon>
        <taxon>Piroplasmida</taxon>
        <taxon>Babesiidae</taxon>
        <taxon>Babesia</taxon>
    </lineage>
</organism>
<dbReference type="KEGG" id="bmic:BMR1_03g00550"/>
<keyword evidence="7 11" id="KW-0648">Protein biosynthesis</keyword>
<dbReference type="FunFam" id="3.40.50.620:FF:000138">
    <property type="entry name" value="Tryptophan--tRNA ligase"/>
    <property type="match status" value="1"/>
</dbReference>
<dbReference type="InterPro" id="IPR018163">
    <property type="entry name" value="Thr/Ala-tRNA-synth_IIc_edit"/>
</dbReference>
<evidence type="ECO:0000256" key="4">
    <source>
        <dbReference type="ARBA" id="ARBA00022598"/>
    </source>
</evidence>
<dbReference type="GO" id="GO:0006436">
    <property type="term" value="P:tryptophanyl-tRNA aminoacylation"/>
    <property type="evidence" value="ECO:0007669"/>
    <property type="project" value="InterPro"/>
</dbReference>
<dbReference type="InterPro" id="IPR002305">
    <property type="entry name" value="aa-tRNA-synth_Ic"/>
</dbReference>
<evidence type="ECO:0000256" key="8">
    <source>
        <dbReference type="ARBA" id="ARBA00023146"/>
    </source>
</evidence>
<dbReference type="SUPFAM" id="SSF55186">
    <property type="entry name" value="ThrRS/AlaRS common domain"/>
    <property type="match status" value="1"/>
</dbReference>
<evidence type="ECO:0000256" key="7">
    <source>
        <dbReference type="ARBA" id="ARBA00022917"/>
    </source>
</evidence>
<keyword evidence="8 11" id="KW-0030">Aminoacyl-tRNA synthetase</keyword>
<dbReference type="EMBL" id="LN871598">
    <property type="protein sequence ID" value="SJK86252.1"/>
    <property type="molecule type" value="Genomic_DNA"/>
</dbReference>
<dbReference type="AlphaFoldDB" id="A0A1R4AB59"/>
<dbReference type="SUPFAM" id="SSF52374">
    <property type="entry name" value="Nucleotidylyl transferase"/>
    <property type="match status" value="1"/>
</dbReference>
<evidence type="ECO:0000256" key="9">
    <source>
        <dbReference type="ARBA" id="ARBA00030268"/>
    </source>
</evidence>
<evidence type="ECO:0000256" key="11">
    <source>
        <dbReference type="RuleBase" id="RU363036"/>
    </source>
</evidence>
<dbReference type="InterPro" id="IPR014729">
    <property type="entry name" value="Rossmann-like_a/b/a_fold"/>
</dbReference>
<dbReference type="Gene3D" id="3.40.50.620">
    <property type="entry name" value="HUPs"/>
    <property type="match status" value="1"/>
</dbReference>
<dbReference type="Gene3D" id="1.10.240.10">
    <property type="entry name" value="Tyrosyl-Transfer RNA Synthetase"/>
    <property type="match status" value="1"/>
</dbReference>
<dbReference type="OrthoDB" id="10261385at2759"/>
<dbReference type="Proteomes" id="UP000002899">
    <property type="component" value="Chromosome III"/>
</dbReference>
<comment type="similarity">
    <text evidence="1 11">Belongs to the class-I aminoacyl-tRNA synthetase family.</text>
</comment>
<dbReference type="GO" id="GO:0004830">
    <property type="term" value="F:tryptophan-tRNA ligase activity"/>
    <property type="evidence" value="ECO:0007669"/>
    <property type="project" value="UniProtKB-EC"/>
</dbReference>
<accession>A0A1R4AB59</accession>
<evidence type="ECO:0000256" key="3">
    <source>
        <dbReference type="ARBA" id="ARBA00022490"/>
    </source>
</evidence>
<evidence type="ECO:0000313" key="13">
    <source>
        <dbReference type="Proteomes" id="UP000002899"/>
    </source>
</evidence>
<dbReference type="InterPro" id="IPR002306">
    <property type="entry name" value="Trp-tRNA-ligase"/>
</dbReference>
<evidence type="ECO:0000256" key="10">
    <source>
        <dbReference type="ARBA" id="ARBA00049929"/>
    </source>
</evidence>
<evidence type="ECO:0000313" key="12">
    <source>
        <dbReference type="EMBL" id="SJK86252.1"/>
    </source>
</evidence>
<dbReference type="GO" id="GO:0005737">
    <property type="term" value="C:cytoplasm"/>
    <property type="evidence" value="ECO:0007669"/>
    <property type="project" value="TreeGrafter"/>
</dbReference>
<keyword evidence="13" id="KW-1185">Reference proteome</keyword>
<dbReference type="FunFam" id="1.10.240.10:FF:000007">
    <property type="entry name" value="Tryptophan--tRNA ligase"/>
    <property type="match status" value="1"/>
</dbReference>
<dbReference type="EC" id="6.1.1.2" evidence="2"/>
<dbReference type="RefSeq" id="XP_021338434.1">
    <property type="nucleotide sequence ID" value="XM_021481845.1"/>
</dbReference>
<comment type="catalytic activity">
    <reaction evidence="10">
        <text>tRNA(Trp) + L-tryptophan + ATP = L-tryptophyl-tRNA(Trp) + AMP + diphosphate + H(+)</text>
        <dbReference type="Rhea" id="RHEA:24080"/>
        <dbReference type="Rhea" id="RHEA-COMP:9671"/>
        <dbReference type="Rhea" id="RHEA-COMP:9705"/>
        <dbReference type="ChEBI" id="CHEBI:15378"/>
        <dbReference type="ChEBI" id="CHEBI:30616"/>
        <dbReference type="ChEBI" id="CHEBI:33019"/>
        <dbReference type="ChEBI" id="CHEBI:57912"/>
        <dbReference type="ChEBI" id="CHEBI:78442"/>
        <dbReference type="ChEBI" id="CHEBI:78535"/>
        <dbReference type="ChEBI" id="CHEBI:456215"/>
        <dbReference type="EC" id="6.1.1.2"/>
    </reaction>
</comment>
<proteinExistence type="inferred from homology"/>
<dbReference type="VEuPathDB" id="PiroplasmaDB:BMR1_03g00550"/>
<evidence type="ECO:0000256" key="1">
    <source>
        <dbReference type="ARBA" id="ARBA00005594"/>
    </source>
</evidence>
<evidence type="ECO:0000256" key="5">
    <source>
        <dbReference type="ARBA" id="ARBA00022741"/>
    </source>
</evidence>
<keyword evidence="5 11" id="KW-0547">Nucleotide-binding</keyword>
<reference evidence="12 13" key="1">
    <citation type="journal article" date="2012" name="Nucleic Acids Res.">
        <title>Sequencing of the smallest Apicomplexan genome from the human pathogen Babesia microti.</title>
        <authorList>
            <person name="Cornillot E."/>
            <person name="Hadj-Kaddour K."/>
            <person name="Dassouli A."/>
            <person name="Noel B."/>
            <person name="Ranwez V."/>
            <person name="Vacherie B."/>
            <person name="Augagneur Y."/>
            <person name="Bres V."/>
            <person name="Duclos A."/>
            <person name="Randazzo S."/>
            <person name="Carcy B."/>
            <person name="Debierre-Grockiego F."/>
            <person name="Delbecq S."/>
            <person name="Moubri-Menage K."/>
            <person name="Shams-Eldin H."/>
            <person name="Usmani-Brown S."/>
            <person name="Bringaud F."/>
            <person name="Wincker P."/>
            <person name="Vivares C.P."/>
            <person name="Schwarz R.T."/>
            <person name="Schetters T.P."/>
            <person name="Krause P.J."/>
            <person name="Gorenflot A."/>
            <person name="Berry V."/>
            <person name="Barbe V."/>
            <person name="Ben Mamoun C."/>
        </authorList>
    </citation>
    <scope>NUCLEOTIDE SEQUENCE [LARGE SCALE GENOMIC DNA]</scope>
    <source>
        <strain evidence="12 13">RI</strain>
    </source>
</reference>
<name>A0A1R4AB59_BABMR</name>
<dbReference type="PANTHER" id="PTHR10055:SF1">
    <property type="entry name" value="TRYPTOPHAN--TRNA LIGASE, CYTOPLASMIC"/>
    <property type="match status" value="1"/>
</dbReference>
<dbReference type="GeneID" id="24424745"/>
<dbReference type="PROSITE" id="PS00178">
    <property type="entry name" value="AA_TRNA_LIGASE_I"/>
    <property type="match status" value="1"/>
</dbReference>
<dbReference type="Pfam" id="PF00579">
    <property type="entry name" value="tRNA-synt_1b"/>
    <property type="match status" value="1"/>
</dbReference>
<dbReference type="PANTHER" id="PTHR10055">
    <property type="entry name" value="TRYPTOPHANYL-TRNA SYNTHETASE"/>
    <property type="match status" value="1"/>
</dbReference>
<keyword evidence="3" id="KW-0963">Cytoplasm</keyword>
<evidence type="ECO:0000256" key="6">
    <source>
        <dbReference type="ARBA" id="ARBA00022840"/>
    </source>
</evidence>
<dbReference type="CDD" id="cd00806">
    <property type="entry name" value="TrpRS_core"/>
    <property type="match status" value="1"/>
</dbReference>
<keyword evidence="4 11" id="KW-0436">Ligase</keyword>
<dbReference type="GO" id="GO:0005524">
    <property type="term" value="F:ATP binding"/>
    <property type="evidence" value="ECO:0007669"/>
    <property type="project" value="UniProtKB-KW"/>
</dbReference>
<reference evidence="12 13" key="2">
    <citation type="journal article" date="2013" name="PLoS ONE">
        <title>Whole genome mapping and re-organization of the nuclear and mitochondrial genomes of Babesia microti isolates.</title>
        <authorList>
            <person name="Cornillot E."/>
            <person name="Dassouli A."/>
            <person name="Garg A."/>
            <person name="Pachikara N."/>
            <person name="Randazzo S."/>
            <person name="Depoix D."/>
            <person name="Carcy B."/>
            <person name="Delbecq S."/>
            <person name="Frutos R."/>
            <person name="Silva J.C."/>
            <person name="Sutton R."/>
            <person name="Krause P.J."/>
            <person name="Mamoun C.B."/>
        </authorList>
    </citation>
    <scope>NUCLEOTIDE SEQUENCE [LARGE SCALE GENOMIC DNA]</scope>
    <source>
        <strain evidence="12 13">RI</strain>
    </source>
</reference>
<keyword evidence="6 11" id="KW-0067">ATP-binding</keyword>
<dbReference type="InterPro" id="IPR001412">
    <property type="entry name" value="aa-tRNA-synth_I_CS"/>
</dbReference>
<reference evidence="12 13" key="3">
    <citation type="journal article" date="2016" name="Sci. Rep.">
        <title>Genome-wide diversity and gene expression profiling of Babesia microti isolates identify polymorphic genes that mediate host-pathogen interactions.</title>
        <authorList>
            <person name="Silva J.C."/>
            <person name="Cornillot E."/>
            <person name="McCracken C."/>
            <person name="Usmani-Brown S."/>
            <person name="Dwivedi A."/>
            <person name="Ifeonu O.O."/>
            <person name="Crabtree J."/>
            <person name="Gotia H.T."/>
            <person name="Virji A.Z."/>
            <person name="Reynes C."/>
            <person name="Colinge J."/>
            <person name="Kumar V."/>
            <person name="Lawres L."/>
            <person name="Pazzi J.E."/>
            <person name="Pablo J.V."/>
            <person name="Hung C."/>
            <person name="Brancato J."/>
            <person name="Kumari P."/>
            <person name="Orvis J."/>
            <person name="Tretina K."/>
            <person name="Chibucos M."/>
            <person name="Ott S."/>
            <person name="Sadzewicz L."/>
            <person name="Sengamalay N."/>
            <person name="Shetty A.C."/>
            <person name="Su Q."/>
            <person name="Tallon L."/>
            <person name="Fraser C.M."/>
            <person name="Frutos R."/>
            <person name="Molina D.M."/>
            <person name="Krause P.J."/>
            <person name="Ben Mamoun C."/>
        </authorList>
    </citation>
    <scope>NUCLEOTIDE SEQUENCE [LARGE SCALE GENOMIC DNA]</scope>
    <source>
        <strain evidence="12 13">RI</strain>
    </source>
</reference>
<dbReference type="Gene3D" id="3.30.54.20">
    <property type="match status" value="1"/>
</dbReference>
<dbReference type="NCBIfam" id="TIGR00233">
    <property type="entry name" value="trpS"/>
    <property type="match status" value="1"/>
</dbReference>
<gene>
    <name evidence="12" type="ORF">BMR1_03g00550</name>
</gene>
<protein>
    <recommendedName>
        <fullName evidence="2">tryptophan--tRNA ligase</fullName>
        <ecNumber evidence="2">6.1.1.2</ecNumber>
    </recommendedName>
    <alternativeName>
        <fullName evidence="9">Tryptophanyl-tRNA synthetase</fullName>
    </alternativeName>
</protein>
<dbReference type="PRINTS" id="PR01039">
    <property type="entry name" value="TRNASYNTHTRP"/>
</dbReference>